<feature type="transmembrane region" description="Helical" evidence="1">
    <location>
        <begin position="29"/>
        <end position="49"/>
    </location>
</feature>
<keyword evidence="1" id="KW-0472">Membrane</keyword>
<proteinExistence type="predicted"/>
<gene>
    <name evidence="2" type="ORF">L21TH_2341</name>
</gene>
<evidence type="ECO:0000313" key="3">
    <source>
        <dbReference type="Proteomes" id="UP000013378"/>
    </source>
</evidence>
<feature type="transmembrane region" description="Helical" evidence="1">
    <location>
        <begin position="56"/>
        <end position="77"/>
    </location>
</feature>
<dbReference type="Proteomes" id="UP000013378">
    <property type="component" value="Unassembled WGS sequence"/>
</dbReference>
<dbReference type="eggNOG" id="ENOG502Z89W">
    <property type="taxonomic scope" value="Bacteria"/>
</dbReference>
<name>R1ASJ4_9FIRM</name>
<protein>
    <submittedName>
        <fullName evidence="2">ORF17-like protein</fullName>
    </submittedName>
</protein>
<dbReference type="RefSeq" id="WP_006316628.1">
    <property type="nucleotide sequence ID" value="NZ_ARZA01000259.1"/>
</dbReference>
<evidence type="ECO:0000313" key="2">
    <source>
        <dbReference type="EMBL" id="EOC99631.1"/>
    </source>
</evidence>
<accession>R1ASJ4</accession>
<reference evidence="2 3" key="1">
    <citation type="journal article" date="2015" name="Geomicrobiol. J.">
        <title>Caldisalinibacter kiritimatiensis gen. nov., sp. nov., a moderately thermohalophilic thiosulfate-reducing bacterium from a hypersaline microbial mat.</title>
        <authorList>
            <person name="Ben Hania W."/>
            <person name="Joseph M."/>
            <person name="Fiebig A."/>
            <person name="Bunk B."/>
            <person name="Klenk H.-P."/>
            <person name="Fardeau M.-L."/>
            <person name="Spring S."/>
        </authorList>
    </citation>
    <scope>NUCLEOTIDE SEQUENCE [LARGE SCALE GENOMIC DNA]</scope>
    <source>
        <strain evidence="2 3">L21-TH-D2</strain>
    </source>
</reference>
<comment type="caution">
    <text evidence="2">The sequence shown here is derived from an EMBL/GenBank/DDBJ whole genome shotgun (WGS) entry which is preliminary data.</text>
</comment>
<dbReference type="STRING" id="1304284.L21TH_2341"/>
<dbReference type="Pfam" id="PF12648">
    <property type="entry name" value="TcpE"/>
    <property type="match status" value="1"/>
</dbReference>
<dbReference type="AlphaFoldDB" id="R1ASJ4"/>
<keyword evidence="3" id="KW-1185">Reference proteome</keyword>
<keyword evidence="1" id="KW-0812">Transmembrane</keyword>
<dbReference type="EMBL" id="ARZA01000259">
    <property type="protein sequence ID" value="EOC99631.1"/>
    <property type="molecule type" value="Genomic_DNA"/>
</dbReference>
<feature type="transmembrane region" description="Helical" evidence="1">
    <location>
        <begin position="89"/>
        <end position="109"/>
    </location>
</feature>
<keyword evidence="1" id="KW-1133">Transmembrane helix</keyword>
<evidence type="ECO:0000256" key="1">
    <source>
        <dbReference type="SAM" id="Phobius"/>
    </source>
</evidence>
<dbReference type="InterPro" id="IPR025608">
    <property type="entry name" value="TcpE"/>
</dbReference>
<sequence length="144" mass="17419">MEEEYKVLRSYSKVWRIERMFYEIGGINLPFPLAFNVLIYYIIFVFLIYTLRNIFMINWIPFLYKYFIIPGALAYLFNNKLLDGKNPAGFLRSIIIHYYIIFFKGSKVVRYRYIKIKKQKAKYANKIAYRVLEKNKNVKGLVRP</sequence>
<organism evidence="2 3">
    <name type="scientific">Caldisalinibacter kiritimatiensis</name>
    <dbReference type="NCBI Taxonomy" id="1304284"/>
    <lineage>
        <taxon>Bacteria</taxon>
        <taxon>Bacillati</taxon>
        <taxon>Bacillota</taxon>
        <taxon>Tissierellia</taxon>
        <taxon>Tissierellales</taxon>
        <taxon>Thermohalobacteraceae</taxon>
        <taxon>Caldisalinibacter</taxon>
    </lineage>
</organism>